<dbReference type="Proteomes" id="UP000093432">
    <property type="component" value="Unassembled WGS sequence"/>
</dbReference>
<name>A0A1B8ZMS5_9FLAO</name>
<dbReference type="InterPro" id="IPR013196">
    <property type="entry name" value="HTH_11"/>
</dbReference>
<dbReference type="OrthoDB" id="9815009at2"/>
<dbReference type="InterPro" id="IPR036390">
    <property type="entry name" value="WH_DNA-bd_sf"/>
</dbReference>
<dbReference type="PANTHER" id="PTHR34580">
    <property type="match status" value="1"/>
</dbReference>
<dbReference type="GO" id="GO:0003677">
    <property type="term" value="F:DNA binding"/>
    <property type="evidence" value="ECO:0007669"/>
    <property type="project" value="UniProtKB-KW"/>
</dbReference>
<dbReference type="PANTHER" id="PTHR34580:SF1">
    <property type="entry name" value="PROTEIN PAFC"/>
    <property type="match status" value="1"/>
</dbReference>
<dbReference type="InterPro" id="IPR051534">
    <property type="entry name" value="CBASS_pafABC_assoc_protein"/>
</dbReference>
<gene>
    <name evidence="3" type="ORF">BBI00_00320</name>
</gene>
<feature type="domain" description="WYL" evidence="2">
    <location>
        <begin position="138"/>
        <end position="204"/>
    </location>
</feature>
<evidence type="ECO:0000313" key="4">
    <source>
        <dbReference type="Proteomes" id="UP000093432"/>
    </source>
</evidence>
<feature type="domain" description="Helix-turn-helix type 11" evidence="1">
    <location>
        <begin position="6"/>
        <end position="58"/>
    </location>
</feature>
<dbReference type="RefSeq" id="WP_065396894.1">
    <property type="nucleotide sequence ID" value="NZ_MAYG01000001.1"/>
</dbReference>
<evidence type="ECO:0000259" key="1">
    <source>
        <dbReference type="Pfam" id="PF08279"/>
    </source>
</evidence>
<dbReference type="PROSITE" id="PS52050">
    <property type="entry name" value="WYL"/>
    <property type="match status" value="1"/>
</dbReference>
<proteinExistence type="predicted"/>
<dbReference type="Pfam" id="PF13280">
    <property type="entry name" value="WYL"/>
    <property type="match status" value="1"/>
</dbReference>
<sequence length="226" mass="26439">MNRIDRLISVLTTLQSKKFVTADYIAEKYEISIRTVYRDIKALGEIGVPIDYEPQKGYTVLQGFFLPPVLLTSDEANALIMISRLSERYTDKTVQKNVSNAIDKIKSVLRYHEKEKADTLQNKIGIYVSPETDHSKDYLTIIQNAIVGKHILKINYLNNLQEASEREIEPIGMSFYTNQWHLIAWCWKRNEYRDFKVLQIQDLKNTAQPFRKTLHFTLEEYINSLM</sequence>
<dbReference type="EMBL" id="MAYG01000001">
    <property type="protein sequence ID" value="OCA72880.1"/>
    <property type="molecule type" value="Genomic_DNA"/>
</dbReference>
<dbReference type="AlphaFoldDB" id="A0A1B8ZMS5"/>
<accession>A0A1B8ZMS5</accession>
<comment type="caution">
    <text evidence="3">The sequence shown here is derived from an EMBL/GenBank/DDBJ whole genome shotgun (WGS) entry which is preliminary data.</text>
</comment>
<dbReference type="InterPro" id="IPR036388">
    <property type="entry name" value="WH-like_DNA-bd_sf"/>
</dbReference>
<dbReference type="InterPro" id="IPR026881">
    <property type="entry name" value="WYL_dom"/>
</dbReference>
<dbReference type="SUPFAM" id="SSF46785">
    <property type="entry name" value="Winged helix' DNA-binding domain"/>
    <property type="match status" value="1"/>
</dbReference>
<protein>
    <submittedName>
        <fullName evidence="3">DNA-binding transcriptional regulator</fullName>
    </submittedName>
</protein>
<organism evidence="3 4">
    <name type="scientific">Chryseobacterium arthrosphaerae</name>
    <dbReference type="NCBI Taxonomy" id="651561"/>
    <lineage>
        <taxon>Bacteria</taxon>
        <taxon>Pseudomonadati</taxon>
        <taxon>Bacteroidota</taxon>
        <taxon>Flavobacteriia</taxon>
        <taxon>Flavobacteriales</taxon>
        <taxon>Weeksellaceae</taxon>
        <taxon>Chryseobacterium group</taxon>
        <taxon>Chryseobacterium</taxon>
    </lineage>
</organism>
<reference evidence="4" key="1">
    <citation type="submission" date="2016-07" db="EMBL/GenBank/DDBJ databases">
        <authorList>
            <person name="Florea S."/>
            <person name="Webb J.S."/>
            <person name="Jaromczyk J."/>
            <person name="Schardl C.L."/>
        </authorList>
    </citation>
    <scope>NUCLEOTIDE SEQUENCE [LARGE SCALE GENOMIC DNA]</scope>
    <source>
        <strain evidence="4">CC-VM-7</strain>
    </source>
</reference>
<evidence type="ECO:0000259" key="2">
    <source>
        <dbReference type="Pfam" id="PF13280"/>
    </source>
</evidence>
<dbReference type="STRING" id="651561.BBI00_00320"/>
<dbReference type="Pfam" id="PF08279">
    <property type="entry name" value="HTH_11"/>
    <property type="match status" value="1"/>
</dbReference>
<evidence type="ECO:0000313" key="3">
    <source>
        <dbReference type="EMBL" id="OCA72880.1"/>
    </source>
</evidence>
<keyword evidence="3" id="KW-0238">DNA-binding</keyword>
<dbReference type="Gene3D" id="1.10.10.10">
    <property type="entry name" value="Winged helix-like DNA-binding domain superfamily/Winged helix DNA-binding domain"/>
    <property type="match status" value="1"/>
</dbReference>